<protein>
    <submittedName>
        <fullName evidence="4">Carbohydrate kinase family protein</fullName>
    </submittedName>
</protein>
<dbReference type="EMBL" id="VYDA01000382">
    <property type="protein sequence ID" value="MYH62170.1"/>
    <property type="molecule type" value="Genomic_DNA"/>
</dbReference>
<proteinExistence type="predicted"/>
<dbReference type="InterPro" id="IPR002173">
    <property type="entry name" value="Carboh/pur_kinase_PfkB_CS"/>
</dbReference>
<evidence type="ECO:0000256" key="2">
    <source>
        <dbReference type="ARBA" id="ARBA00022777"/>
    </source>
</evidence>
<name>A0A6B1G124_9CHLR</name>
<dbReference type="InterPro" id="IPR011611">
    <property type="entry name" value="PfkB_dom"/>
</dbReference>
<accession>A0A6B1G124</accession>
<dbReference type="PANTHER" id="PTHR47098:SF2">
    <property type="entry name" value="PROTEIN MAK32"/>
    <property type="match status" value="1"/>
</dbReference>
<evidence type="ECO:0000256" key="1">
    <source>
        <dbReference type="ARBA" id="ARBA00022679"/>
    </source>
</evidence>
<gene>
    <name evidence="4" type="ORF">F4148_10545</name>
</gene>
<dbReference type="SUPFAM" id="SSF53613">
    <property type="entry name" value="Ribokinase-like"/>
    <property type="match status" value="1"/>
</dbReference>
<dbReference type="PANTHER" id="PTHR47098">
    <property type="entry name" value="PROTEIN MAK32"/>
    <property type="match status" value="1"/>
</dbReference>
<feature type="domain" description="Carbohydrate kinase PfkB" evidence="3">
    <location>
        <begin position="47"/>
        <end position="176"/>
    </location>
</feature>
<dbReference type="Gene3D" id="3.40.1190.20">
    <property type="match status" value="1"/>
</dbReference>
<dbReference type="Pfam" id="PF00294">
    <property type="entry name" value="PfkB"/>
    <property type="match status" value="1"/>
</dbReference>
<keyword evidence="2 4" id="KW-0418">Kinase</keyword>
<dbReference type="InterPro" id="IPR029056">
    <property type="entry name" value="Ribokinase-like"/>
</dbReference>
<dbReference type="AlphaFoldDB" id="A0A6B1G124"/>
<reference evidence="4" key="1">
    <citation type="submission" date="2019-09" db="EMBL/GenBank/DDBJ databases">
        <title>Characterisation of the sponge microbiome using genome-centric metagenomics.</title>
        <authorList>
            <person name="Engelberts J.P."/>
            <person name="Robbins S.J."/>
            <person name="De Goeij J.M."/>
            <person name="Aranda M."/>
            <person name="Bell S.C."/>
            <person name="Webster N.S."/>
        </authorList>
    </citation>
    <scope>NUCLEOTIDE SEQUENCE</scope>
    <source>
        <strain evidence="4">SB0675_bin_29</strain>
    </source>
</reference>
<comment type="caution">
    <text evidence="4">The sequence shown here is derived from an EMBL/GenBank/DDBJ whole genome shotgun (WGS) entry which is preliminary data.</text>
</comment>
<dbReference type="GO" id="GO:0016301">
    <property type="term" value="F:kinase activity"/>
    <property type="evidence" value="ECO:0007669"/>
    <property type="project" value="UniProtKB-KW"/>
</dbReference>
<organism evidence="4">
    <name type="scientific">Caldilineaceae bacterium SB0675_bin_29</name>
    <dbReference type="NCBI Taxonomy" id="2605266"/>
    <lineage>
        <taxon>Bacteria</taxon>
        <taxon>Bacillati</taxon>
        <taxon>Chloroflexota</taxon>
        <taxon>Caldilineae</taxon>
        <taxon>Caldilineales</taxon>
        <taxon>Caldilineaceae</taxon>
    </lineage>
</organism>
<evidence type="ECO:0000313" key="4">
    <source>
        <dbReference type="EMBL" id="MYH62170.1"/>
    </source>
</evidence>
<keyword evidence="1" id="KW-0808">Transferase</keyword>
<sequence length="205" mass="22686">MSKVSFAHLAPGPLPCSRANAAFLKRLRGDHVVITFDWPWWDWDREGESDLELLQSLDYLLPSIEELTVHADAVFEKDAESKKECQHVFESARRLLARGPRGIGVKMGARGMRYLPHDGQVWTQIPTYPTQAVDPTGAGDAFCGGFLVGMAQTRNPLQAALYGAVSASFIIEDFGVLHALRVDAEKAHSRLKKLQEQSGPQESDV</sequence>
<evidence type="ECO:0000259" key="3">
    <source>
        <dbReference type="Pfam" id="PF00294"/>
    </source>
</evidence>
<dbReference type="PROSITE" id="PS00584">
    <property type="entry name" value="PFKB_KINASES_2"/>
    <property type="match status" value="1"/>
</dbReference>